<evidence type="ECO:0000313" key="1">
    <source>
        <dbReference type="EMBL" id="GFY48367.1"/>
    </source>
</evidence>
<keyword evidence="3" id="KW-1185">Reference proteome</keyword>
<evidence type="ECO:0000313" key="3">
    <source>
        <dbReference type="Proteomes" id="UP000886998"/>
    </source>
</evidence>
<sequence length="107" mass="12516">MHFSHNRHHLMMIREREERISFLLECVGNAYFVTDRAFLESCFHSSRSQLRLLSLEEGKPWITATNNPPERGGCVKNLSGWRYDSKRSLETNVRRGGQHPPRSFVTN</sequence>
<reference evidence="2" key="1">
    <citation type="submission" date="2020-08" db="EMBL/GenBank/DDBJ databases">
        <title>Multicomponent nature underlies the extraordinary mechanical properties of spider dragline silk.</title>
        <authorList>
            <person name="Kono N."/>
            <person name="Nakamura H."/>
            <person name="Mori M."/>
            <person name="Yoshida Y."/>
            <person name="Ohtoshi R."/>
            <person name="Malay A.D."/>
            <person name="Moran D.A.P."/>
            <person name="Tomita M."/>
            <person name="Numata K."/>
            <person name="Arakawa K."/>
        </authorList>
    </citation>
    <scope>NUCLEOTIDE SEQUENCE</scope>
</reference>
<dbReference type="EMBL" id="BMAV01006402">
    <property type="protein sequence ID" value="GFY48367.1"/>
    <property type="molecule type" value="Genomic_DNA"/>
</dbReference>
<accession>A0A8X6XCD4</accession>
<organism evidence="2 3">
    <name type="scientific">Trichonephila inaurata madagascariensis</name>
    <dbReference type="NCBI Taxonomy" id="2747483"/>
    <lineage>
        <taxon>Eukaryota</taxon>
        <taxon>Metazoa</taxon>
        <taxon>Ecdysozoa</taxon>
        <taxon>Arthropoda</taxon>
        <taxon>Chelicerata</taxon>
        <taxon>Arachnida</taxon>
        <taxon>Araneae</taxon>
        <taxon>Araneomorphae</taxon>
        <taxon>Entelegynae</taxon>
        <taxon>Araneoidea</taxon>
        <taxon>Nephilidae</taxon>
        <taxon>Trichonephila</taxon>
        <taxon>Trichonephila inaurata</taxon>
    </lineage>
</organism>
<dbReference type="EMBL" id="BMAV01007333">
    <property type="protein sequence ID" value="GFY50142.1"/>
    <property type="molecule type" value="Genomic_DNA"/>
</dbReference>
<evidence type="ECO:0000313" key="2">
    <source>
        <dbReference type="EMBL" id="GFY50142.1"/>
    </source>
</evidence>
<comment type="caution">
    <text evidence="2">The sequence shown here is derived from an EMBL/GenBank/DDBJ whole genome shotgun (WGS) entry which is preliminary data.</text>
</comment>
<name>A0A8X6XCD4_9ARAC</name>
<dbReference type="Proteomes" id="UP000886998">
    <property type="component" value="Unassembled WGS sequence"/>
</dbReference>
<protein>
    <submittedName>
        <fullName evidence="2">Uncharacterized protein</fullName>
    </submittedName>
</protein>
<dbReference type="AlphaFoldDB" id="A0A8X6XCD4"/>
<gene>
    <name evidence="2" type="ORF">TNIN_208081</name>
    <name evidence="1" type="ORF">TNIN_453671</name>
</gene>
<proteinExistence type="predicted"/>